<name>A0A934IEX9_9MICO</name>
<sequence>MTQRIVVLGGSGAVGSAVVGELRRLGHDAVTVGRDPARADVAVDVVRDPDGWRDALDGADAVVNASGLEEVRVAAVAHARGVPFVDISATGGYLEVLRAGLTTGGTPGVLVTDVGIAPGVSNVLAAEVHRRSPGPVDVGVVLGAGEHHGKAATRWTFDMLGRSFVDPATGRRVRNYTGARTFEVAGTRHHLVRADFADQHTMTRELGSPVRTYFGLDDPAATRTLTFATWSPAHVASRTSHP</sequence>
<proteinExistence type="predicted"/>
<keyword evidence="3" id="KW-1185">Reference proteome</keyword>
<dbReference type="RefSeq" id="WP_198734249.1">
    <property type="nucleotide sequence ID" value="NZ_JAEINH010000009.1"/>
</dbReference>
<reference evidence="2" key="1">
    <citation type="submission" date="2020-12" db="EMBL/GenBank/DDBJ databases">
        <title>Sanguibacter suaedae sp. nov., isolated from Suaeda aralocaspica.</title>
        <authorList>
            <person name="Ma Q."/>
        </authorList>
    </citation>
    <scope>NUCLEOTIDE SEQUENCE</scope>
    <source>
        <strain evidence="2">YZGR15</strain>
    </source>
</reference>
<evidence type="ECO:0000259" key="1">
    <source>
        <dbReference type="Pfam" id="PF01370"/>
    </source>
</evidence>
<evidence type="ECO:0000313" key="3">
    <source>
        <dbReference type="Proteomes" id="UP000602087"/>
    </source>
</evidence>
<protein>
    <submittedName>
        <fullName evidence="2">NAD-dependent epimerase/dehydratase family protein</fullName>
    </submittedName>
</protein>
<dbReference type="EMBL" id="JAEINH010000009">
    <property type="protein sequence ID" value="MBI9115689.1"/>
    <property type="molecule type" value="Genomic_DNA"/>
</dbReference>
<gene>
    <name evidence="2" type="ORF">JAV76_11755</name>
</gene>
<organism evidence="2 3">
    <name type="scientific">Sanguibacter suaedae</name>
    <dbReference type="NCBI Taxonomy" id="2795737"/>
    <lineage>
        <taxon>Bacteria</taxon>
        <taxon>Bacillati</taxon>
        <taxon>Actinomycetota</taxon>
        <taxon>Actinomycetes</taxon>
        <taxon>Micrococcales</taxon>
        <taxon>Sanguibacteraceae</taxon>
        <taxon>Sanguibacter</taxon>
    </lineage>
</organism>
<feature type="domain" description="NAD-dependent epimerase/dehydratase" evidence="1">
    <location>
        <begin position="5"/>
        <end position="73"/>
    </location>
</feature>
<dbReference type="Gene3D" id="3.40.50.720">
    <property type="entry name" value="NAD(P)-binding Rossmann-like Domain"/>
    <property type="match status" value="1"/>
</dbReference>
<dbReference type="SUPFAM" id="SSF51735">
    <property type="entry name" value="NAD(P)-binding Rossmann-fold domains"/>
    <property type="match status" value="1"/>
</dbReference>
<accession>A0A934IEX9</accession>
<dbReference type="InterPro" id="IPR036291">
    <property type="entry name" value="NAD(P)-bd_dom_sf"/>
</dbReference>
<dbReference type="Pfam" id="PF01370">
    <property type="entry name" value="Epimerase"/>
    <property type="match status" value="1"/>
</dbReference>
<dbReference type="Proteomes" id="UP000602087">
    <property type="component" value="Unassembled WGS sequence"/>
</dbReference>
<dbReference type="InterPro" id="IPR001509">
    <property type="entry name" value="Epimerase_deHydtase"/>
</dbReference>
<dbReference type="AlphaFoldDB" id="A0A934IEX9"/>
<evidence type="ECO:0000313" key="2">
    <source>
        <dbReference type="EMBL" id="MBI9115689.1"/>
    </source>
</evidence>
<comment type="caution">
    <text evidence="2">The sequence shown here is derived from an EMBL/GenBank/DDBJ whole genome shotgun (WGS) entry which is preliminary data.</text>
</comment>